<dbReference type="InterPro" id="IPR036390">
    <property type="entry name" value="WH_DNA-bd_sf"/>
</dbReference>
<dbReference type="PROSITE" id="PS51077">
    <property type="entry name" value="HTH_ICLR"/>
    <property type="match status" value="1"/>
</dbReference>
<feature type="domain" description="HTH iclR-type" evidence="4">
    <location>
        <begin position="6"/>
        <end position="66"/>
    </location>
</feature>
<evidence type="ECO:0000313" key="8">
    <source>
        <dbReference type="Proteomes" id="UP000263517"/>
    </source>
</evidence>
<evidence type="ECO:0000256" key="2">
    <source>
        <dbReference type="ARBA" id="ARBA00023125"/>
    </source>
</evidence>
<dbReference type="PANTHER" id="PTHR30136:SF35">
    <property type="entry name" value="HTH-TYPE TRANSCRIPTIONAL REGULATOR RV1719"/>
    <property type="match status" value="1"/>
</dbReference>
<dbReference type="SUPFAM" id="SSF46785">
    <property type="entry name" value="Winged helix' DNA-binding domain"/>
    <property type="match status" value="1"/>
</dbReference>
<dbReference type="SUPFAM" id="SSF55781">
    <property type="entry name" value="GAF domain-like"/>
    <property type="match status" value="1"/>
</dbReference>
<dbReference type="InterPro" id="IPR050707">
    <property type="entry name" value="HTH_MetabolicPath_Reg"/>
</dbReference>
<name>A0A358E3G8_9ALTE</name>
<evidence type="ECO:0000256" key="3">
    <source>
        <dbReference type="ARBA" id="ARBA00023163"/>
    </source>
</evidence>
<sequence length="247" mass="26767">MDRYLIPSVFQAIQLCDLLAQNAEGLAAAEIESALSLPRTSVFRLLRTLVSERLVDKRGKRYYYGNRIYEISASNAQSQQIQQALIPALAPLIAKTNKSAILSIPGGSAVFVIDVLDGSPNRVSSIRPGAKLPLFDSAPGHIMLAYQNQFSLPFYTSKLGHFDKALAEKISLSTCTRGYAAVYDNALGTTCVSVPVFINHGELTAMLAIEIPGKEGSTKALQFWSESLKEVATLAFNHQLTSNSGLT</sequence>
<keyword evidence="2" id="KW-0238">DNA-binding</keyword>
<reference evidence="8 9" key="1">
    <citation type="journal article" date="2018" name="Nat. Biotechnol.">
        <title>A standardized bacterial taxonomy based on genome phylogeny substantially revises the tree of life.</title>
        <authorList>
            <person name="Parks D.H."/>
            <person name="Chuvochina M."/>
            <person name="Waite D.W."/>
            <person name="Rinke C."/>
            <person name="Skarshewski A."/>
            <person name="Chaumeil P.A."/>
            <person name="Hugenholtz P."/>
        </authorList>
    </citation>
    <scope>NUCLEOTIDE SEQUENCE [LARGE SCALE GENOMIC DNA]</scope>
    <source>
        <strain evidence="7">UBA11621</strain>
        <strain evidence="6">UBA11978</strain>
    </source>
</reference>
<dbReference type="PROSITE" id="PS51078">
    <property type="entry name" value="ICLR_ED"/>
    <property type="match status" value="1"/>
</dbReference>
<dbReference type="Pfam" id="PF09339">
    <property type="entry name" value="HTH_IclR"/>
    <property type="match status" value="1"/>
</dbReference>
<dbReference type="GO" id="GO:0045892">
    <property type="term" value="P:negative regulation of DNA-templated transcription"/>
    <property type="evidence" value="ECO:0007669"/>
    <property type="project" value="TreeGrafter"/>
</dbReference>
<feature type="domain" description="IclR-ED" evidence="5">
    <location>
        <begin position="67"/>
        <end position="246"/>
    </location>
</feature>
<comment type="caution">
    <text evidence="7">The sequence shown here is derived from an EMBL/GenBank/DDBJ whole genome shotgun (WGS) entry which is preliminary data.</text>
</comment>
<dbReference type="Proteomes" id="UP000263517">
    <property type="component" value="Unassembled WGS sequence"/>
</dbReference>
<evidence type="ECO:0000259" key="5">
    <source>
        <dbReference type="PROSITE" id="PS51078"/>
    </source>
</evidence>
<dbReference type="EMBL" id="DNAN01000576">
    <property type="protein sequence ID" value="HAW77295.1"/>
    <property type="molecule type" value="Genomic_DNA"/>
</dbReference>
<keyword evidence="3" id="KW-0804">Transcription</keyword>
<gene>
    <name evidence="6" type="ORF">DCW74_16350</name>
    <name evidence="7" type="ORF">DEB45_17285</name>
</gene>
<dbReference type="PANTHER" id="PTHR30136">
    <property type="entry name" value="HELIX-TURN-HELIX TRANSCRIPTIONAL REGULATOR, ICLR FAMILY"/>
    <property type="match status" value="1"/>
</dbReference>
<dbReference type="GO" id="GO:0003700">
    <property type="term" value="F:DNA-binding transcription factor activity"/>
    <property type="evidence" value="ECO:0007669"/>
    <property type="project" value="TreeGrafter"/>
</dbReference>
<evidence type="ECO:0000313" key="7">
    <source>
        <dbReference type="EMBL" id="HBU53008.1"/>
    </source>
</evidence>
<dbReference type="InterPro" id="IPR005471">
    <property type="entry name" value="Tscrpt_reg_IclR_N"/>
</dbReference>
<dbReference type="InterPro" id="IPR029016">
    <property type="entry name" value="GAF-like_dom_sf"/>
</dbReference>
<proteinExistence type="predicted"/>
<dbReference type="Proteomes" id="UP000264779">
    <property type="component" value="Unassembled WGS sequence"/>
</dbReference>
<accession>A0A358E3G8</accession>
<evidence type="ECO:0000259" key="4">
    <source>
        <dbReference type="PROSITE" id="PS51077"/>
    </source>
</evidence>
<evidence type="ECO:0000313" key="9">
    <source>
        <dbReference type="Proteomes" id="UP000264779"/>
    </source>
</evidence>
<dbReference type="InterPro" id="IPR036388">
    <property type="entry name" value="WH-like_DNA-bd_sf"/>
</dbReference>
<dbReference type="RefSeq" id="WP_052364478.1">
    <property type="nucleotide sequence ID" value="NZ_CALBIY010000076.1"/>
</dbReference>
<evidence type="ECO:0000313" key="6">
    <source>
        <dbReference type="EMBL" id="HAW77295.1"/>
    </source>
</evidence>
<organism evidence="7 9">
    <name type="scientific">Alteromonas australica</name>
    <dbReference type="NCBI Taxonomy" id="589873"/>
    <lineage>
        <taxon>Bacteria</taxon>
        <taxon>Pseudomonadati</taxon>
        <taxon>Pseudomonadota</taxon>
        <taxon>Gammaproteobacteria</taxon>
        <taxon>Alteromonadales</taxon>
        <taxon>Alteromonadaceae</taxon>
        <taxon>Alteromonas/Salinimonas group</taxon>
        <taxon>Alteromonas</taxon>
    </lineage>
</organism>
<protein>
    <submittedName>
        <fullName evidence="7">IclR family transcriptional regulator</fullName>
    </submittedName>
</protein>
<dbReference type="InterPro" id="IPR014757">
    <property type="entry name" value="Tscrpt_reg_IclR_C"/>
</dbReference>
<evidence type="ECO:0000256" key="1">
    <source>
        <dbReference type="ARBA" id="ARBA00023015"/>
    </source>
</evidence>
<dbReference type="Gene3D" id="1.10.10.10">
    <property type="entry name" value="Winged helix-like DNA-binding domain superfamily/Winged helix DNA-binding domain"/>
    <property type="match status" value="1"/>
</dbReference>
<dbReference type="EMBL" id="DONK01000269">
    <property type="protein sequence ID" value="HBU53008.1"/>
    <property type="molecule type" value="Genomic_DNA"/>
</dbReference>
<dbReference type="GO" id="GO:0003677">
    <property type="term" value="F:DNA binding"/>
    <property type="evidence" value="ECO:0007669"/>
    <property type="project" value="UniProtKB-KW"/>
</dbReference>
<dbReference type="AlphaFoldDB" id="A0A358E3G8"/>
<dbReference type="Pfam" id="PF01614">
    <property type="entry name" value="IclR_C"/>
    <property type="match status" value="1"/>
</dbReference>
<keyword evidence="1" id="KW-0805">Transcription regulation</keyword>
<dbReference type="Gene3D" id="3.30.450.40">
    <property type="match status" value="1"/>
</dbReference>
<dbReference type="SMART" id="SM00346">
    <property type="entry name" value="HTH_ICLR"/>
    <property type="match status" value="1"/>
</dbReference>